<organism evidence="1 2">
    <name type="scientific">Rubus argutus</name>
    <name type="common">Southern blackberry</name>
    <dbReference type="NCBI Taxonomy" id="59490"/>
    <lineage>
        <taxon>Eukaryota</taxon>
        <taxon>Viridiplantae</taxon>
        <taxon>Streptophyta</taxon>
        <taxon>Embryophyta</taxon>
        <taxon>Tracheophyta</taxon>
        <taxon>Spermatophyta</taxon>
        <taxon>Magnoliopsida</taxon>
        <taxon>eudicotyledons</taxon>
        <taxon>Gunneridae</taxon>
        <taxon>Pentapetalae</taxon>
        <taxon>rosids</taxon>
        <taxon>fabids</taxon>
        <taxon>Rosales</taxon>
        <taxon>Rosaceae</taxon>
        <taxon>Rosoideae</taxon>
        <taxon>Rosoideae incertae sedis</taxon>
        <taxon>Rubus</taxon>
    </lineage>
</organism>
<comment type="caution">
    <text evidence="1">The sequence shown here is derived from an EMBL/GenBank/DDBJ whole genome shotgun (WGS) entry which is preliminary data.</text>
</comment>
<dbReference type="AlphaFoldDB" id="A0AAW1YQN5"/>
<sequence>MKEVQCLLLQARTVAHAGPSTCTSALVPLKLTTFMEGVTLELSRYLWMLDCWLMWNLMPSVNDADICMLLGNDMLQGIRRLQSSADHSVRLPL</sequence>
<keyword evidence="2" id="KW-1185">Reference proteome</keyword>
<reference evidence="1 2" key="1">
    <citation type="journal article" date="2023" name="G3 (Bethesda)">
        <title>A chromosome-length genome assembly and annotation of blackberry (Rubus argutus, cv. 'Hillquist').</title>
        <authorList>
            <person name="Bruna T."/>
            <person name="Aryal R."/>
            <person name="Dudchenko O."/>
            <person name="Sargent D.J."/>
            <person name="Mead D."/>
            <person name="Buti M."/>
            <person name="Cavallini A."/>
            <person name="Hytonen T."/>
            <person name="Andres J."/>
            <person name="Pham M."/>
            <person name="Weisz D."/>
            <person name="Mascagni F."/>
            <person name="Usai G."/>
            <person name="Natali L."/>
            <person name="Bassil N."/>
            <person name="Fernandez G.E."/>
            <person name="Lomsadze A."/>
            <person name="Armour M."/>
            <person name="Olukolu B."/>
            <person name="Poorten T."/>
            <person name="Britton C."/>
            <person name="Davik J."/>
            <person name="Ashrafi H."/>
            <person name="Aiden E.L."/>
            <person name="Borodovsky M."/>
            <person name="Worthington M."/>
        </authorList>
    </citation>
    <scope>NUCLEOTIDE SEQUENCE [LARGE SCALE GENOMIC DNA]</scope>
    <source>
        <strain evidence="1">PI 553951</strain>
    </source>
</reference>
<proteinExistence type="predicted"/>
<accession>A0AAW1YQN5</accession>
<dbReference type="Proteomes" id="UP001457282">
    <property type="component" value="Unassembled WGS sequence"/>
</dbReference>
<protein>
    <submittedName>
        <fullName evidence="1">Uncharacterized protein</fullName>
    </submittedName>
</protein>
<gene>
    <name evidence="1" type="ORF">M0R45_006309</name>
</gene>
<dbReference type="EMBL" id="JBEDUW010000001">
    <property type="protein sequence ID" value="KAK9950843.1"/>
    <property type="molecule type" value="Genomic_DNA"/>
</dbReference>
<evidence type="ECO:0000313" key="2">
    <source>
        <dbReference type="Proteomes" id="UP001457282"/>
    </source>
</evidence>
<evidence type="ECO:0000313" key="1">
    <source>
        <dbReference type="EMBL" id="KAK9950843.1"/>
    </source>
</evidence>
<name>A0AAW1YQN5_RUBAR</name>